<feature type="region of interest" description="Disordered" evidence="1">
    <location>
        <begin position="642"/>
        <end position="666"/>
    </location>
</feature>
<proteinExistence type="predicted"/>
<dbReference type="InterPro" id="IPR027417">
    <property type="entry name" value="P-loop_NTPase"/>
</dbReference>
<protein>
    <recommendedName>
        <fullName evidence="4">AAA+ ATPase domain-containing protein</fullName>
    </recommendedName>
</protein>
<evidence type="ECO:0000313" key="2">
    <source>
        <dbReference type="EMBL" id="MFC4336976.1"/>
    </source>
</evidence>
<reference evidence="3" key="1">
    <citation type="journal article" date="2019" name="Int. J. Syst. Evol. Microbiol.">
        <title>The Global Catalogue of Microorganisms (GCM) 10K type strain sequencing project: providing services to taxonomists for standard genome sequencing and annotation.</title>
        <authorList>
            <consortium name="The Broad Institute Genomics Platform"/>
            <consortium name="The Broad Institute Genome Sequencing Center for Infectious Disease"/>
            <person name="Wu L."/>
            <person name="Ma J."/>
        </authorList>
    </citation>
    <scope>NUCLEOTIDE SEQUENCE [LARGE SCALE GENOMIC DNA]</scope>
    <source>
        <strain evidence="3">IBRC-M 10908</strain>
    </source>
</reference>
<dbReference type="EMBL" id="JBHSDK010000026">
    <property type="protein sequence ID" value="MFC4336976.1"/>
    <property type="molecule type" value="Genomic_DNA"/>
</dbReference>
<keyword evidence="3" id="KW-1185">Reference proteome</keyword>
<organism evidence="2 3">
    <name type="scientific">Salininema proteolyticum</name>
    <dbReference type="NCBI Taxonomy" id="1607685"/>
    <lineage>
        <taxon>Bacteria</taxon>
        <taxon>Bacillati</taxon>
        <taxon>Actinomycetota</taxon>
        <taxon>Actinomycetes</taxon>
        <taxon>Glycomycetales</taxon>
        <taxon>Glycomycetaceae</taxon>
        <taxon>Salininema</taxon>
    </lineage>
</organism>
<dbReference type="Proteomes" id="UP001595823">
    <property type="component" value="Unassembled WGS sequence"/>
</dbReference>
<sequence length="666" mass="75248">MSARITVQGSTLLRGEPLDAILETVRDDSGQTENLILHGPSGSGKTTLLAQANTLFRLLTATALIDCKAYRPDTVPEMMQDVRDQMAAPVRGLPRYRFPRLDLALAAVSQGLTPLTDFEAEWRNLTRGSRDFRREQRRKKRAVAGRAQKEMAFNIQFAFKLPFFDIKFRPDRKVRVGPPPLPRRIPREVRQWFASHGWEPMIYSYPEKTGSDDPREASEREWAAQTSRNEWLVHAFLTDLRESNGRAGQYRCVLFLDDVDSLRRPARYGGGIPALFRSAQAAPAGARDEPLPLLLVGSTPEPERMEKTRTLAVPDFGRSDLHRLADLSPHPIDGYFPELVHGLTGGYVDAGSTLLRHPAIARLRAHDGLHRLLREPWEETRDSPTLEDHLCLTLAKALFKETDLDLDEATLEALAICSLAKVREDVGYLVGTYDLAEDLVGLGDRSWLAWNENSGPARSARALLMRLLLRRWQAHDEWTRCDRTMAFRRLAARADLKAADGPGRHPNWHYYSLGAGDLMRVCLALDRLLDRPGNEERVVGLIRHATTVPQPALDDPGSGSFTPLERYKFLVGNRGPERGPEFPPILEDRLGRLVRIVAGRWIINDPLESMYTKNVHLRVRSALLELGTMCGDSRPFETEAEFHESTSLERPVNPLDDDLELERDRQ</sequence>
<comment type="caution">
    <text evidence="2">The sequence shown here is derived from an EMBL/GenBank/DDBJ whole genome shotgun (WGS) entry which is preliminary data.</text>
</comment>
<feature type="compositionally biased region" description="Acidic residues" evidence="1">
    <location>
        <begin position="655"/>
        <end position="666"/>
    </location>
</feature>
<gene>
    <name evidence="2" type="ORF">ACFPET_17370</name>
</gene>
<evidence type="ECO:0000256" key="1">
    <source>
        <dbReference type="SAM" id="MobiDB-lite"/>
    </source>
</evidence>
<evidence type="ECO:0008006" key="4">
    <source>
        <dbReference type="Google" id="ProtNLM"/>
    </source>
</evidence>
<dbReference type="SUPFAM" id="SSF52540">
    <property type="entry name" value="P-loop containing nucleoside triphosphate hydrolases"/>
    <property type="match status" value="2"/>
</dbReference>
<evidence type="ECO:0000313" key="3">
    <source>
        <dbReference type="Proteomes" id="UP001595823"/>
    </source>
</evidence>
<accession>A0ABV8U1L8</accession>
<name>A0ABV8U1L8_9ACTN</name>
<dbReference type="RefSeq" id="WP_380623456.1">
    <property type="nucleotide sequence ID" value="NZ_JBHSDK010000026.1"/>
</dbReference>